<proteinExistence type="inferred from homology"/>
<dbReference type="Pfam" id="PF17863">
    <property type="entry name" value="AAA_lid_2"/>
    <property type="match status" value="1"/>
</dbReference>
<dbReference type="Gene3D" id="1.10.8.80">
    <property type="entry name" value="Magnesium chelatase subunit I, C-Terminal domain"/>
    <property type="match status" value="1"/>
</dbReference>
<dbReference type="Gene3D" id="3.40.50.300">
    <property type="entry name" value="P-loop containing nucleotide triphosphate hydrolases"/>
    <property type="match status" value="1"/>
</dbReference>
<dbReference type="EMBL" id="DTKJ01000059">
    <property type="protein sequence ID" value="HGZ12272.1"/>
    <property type="molecule type" value="Genomic_DNA"/>
</dbReference>
<dbReference type="PANTHER" id="PTHR32039">
    <property type="entry name" value="MAGNESIUM-CHELATASE SUBUNIT CHLI"/>
    <property type="match status" value="1"/>
</dbReference>
<evidence type="ECO:0000256" key="2">
    <source>
        <dbReference type="ARBA" id="ARBA00005799"/>
    </source>
</evidence>
<dbReference type="Pfam" id="PF01078">
    <property type="entry name" value="Mg_chelatase"/>
    <property type="match status" value="1"/>
</dbReference>
<comment type="pathway">
    <text evidence="1">Porphyrin-containing compound metabolism; bacteriochlorophyll biosynthesis.</text>
</comment>
<evidence type="ECO:0000259" key="7">
    <source>
        <dbReference type="SMART" id="SM00382"/>
    </source>
</evidence>
<comment type="caution">
    <text evidence="8">The sequence shown here is derived from an EMBL/GenBank/DDBJ whole genome shotgun (WGS) entry which is preliminary data.</text>
</comment>
<dbReference type="InterPro" id="IPR000523">
    <property type="entry name" value="Mg_chelatse_chII-like_cat_dom"/>
</dbReference>
<reference evidence="8" key="1">
    <citation type="journal article" date="2020" name="mSystems">
        <title>Genome- and Community-Level Interaction Insights into Carbon Utilization and Element Cycling Functions of Hydrothermarchaeota in Hydrothermal Sediment.</title>
        <authorList>
            <person name="Zhou Z."/>
            <person name="Liu Y."/>
            <person name="Xu W."/>
            <person name="Pan J."/>
            <person name="Luo Z.H."/>
            <person name="Li M."/>
        </authorList>
    </citation>
    <scope>NUCLEOTIDE SEQUENCE [LARGE SCALE GENOMIC DNA]</scope>
    <source>
        <strain evidence="8">SpSt-853</strain>
    </source>
</reference>
<evidence type="ECO:0000256" key="4">
    <source>
        <dbReference type="ARBA" id="ARBA00022840"/>
    </source>
</evidence>
<accession>A0A7C5AN85</accession>
<dbReference type="InterPro" id="IPR041628">
    <property type="entry name" value="ChlI/MoxR_AAA_lid"/>
</dbReference>
<dbReference type="SMART" id="SM00382">
    <property type="entry name" value="AAA"/>
    <property type="match status" value="1"/>
</dbReference>
<dbReference type="PANTHER" id="PTHR32039:SF9">
    <property type="entry name" value="MAGNESIUM-CHELATASE SUBUNIT CHLI-2, CHLOROPLASTIC"/>
    <property type="match status" value="1"/>
</dbReference>
<evidence type="ECO:0000256" key="5">
    <source>
        <dbReference type="ARBA" id="ARBA00030759"/>
    </source>
</evidence>
<dbReference type="SUPFAM" id="SSF52540">
    <property type="entry name" value="P-loop containing nucleoside triphosphate hydrolases"/>
    <property type="match status" value="1"/>
</dbReference>
<dbReference type="InterPro" id="IPR045006">
    <property type="entry name" value="CHLI-like"/>
</dbReference>
<dbReference type="InterPro" id="IPR003593">
    <property type="entry name" value="AAA+_ATPase"/>
</dbReference>
<gene>
    <name evidence="8" type="ORF">ENW48_08635</name>
</gene>
<dbReference type="CDD" id="cd00009">
    <property type="entry name" value="AAA"/>
    <property type="match status" value="1"/>
</dbReference>
<evidence type="ECO:0000256" key="3">
    <source>
        <dbReference type="ARBA" id="ARBA00022741"/>
    </source>
</evidence>
<keyword evidence="4" id="KW-0067">ATP-binding</keyword>
<evidence type="ECO:0000256" key="6">
    <source>
        <dbReference type="ARBA" id="ARBA00053551"/>
    </source>
</evidence>
<sequence>MKKVRRASSEAAPRFRVFPFTALVGQEELKLGLLLNVIDPGVGGLLILGEKGTGKSTAVRALASLLPELTVVRGCPFQCDPQGEILCSRCQEKAARGRPLPTGIRPMRVVELPLGVTEDRLVGALDVEHALKKGEKRFEPGLLAEANRNFLYVDEVNLLEDHLVDLLLDAAAMGRNIVEREGVSFVHPARFILVGTMNPEEGDLRPQLLDRFGLAVIVHSLRDKALRVEVLRRRAAFDADPEGFCRRWQPEQECLARHLTKARERLLRVEIPEDILELVVELTTRLPLDGHRPDIVLLKGARALAAWRGKEGVSPEEVREVLPLAVNHRLKRLPFQEVEEARRQLTGILTEFFPSPPEGVPAKQPTSSRP</sequence>
<name>A0A7C5AN85_9BACT</name>
<protein>
    <recommendedName>
        <fullName evidence="5">Mg-protoporphyrin IX chelatase</fullName>
    </recommendedName>
</protein>
<dbReference type="AlphaFoldDB" id="A0A7C5AN85"/>
<dbReference type="GO" id="GO:0005524">
    <property type="term" value="F:ATP binding"/>
    <property type="evidence" value="ECO:0007669"/>
    <property type="project" value="UniProtKB-KW"/>
</dbReference>
<organism evidence="8">
    <name type="scientific">Desulfobacca acetoxidans</name>
    <dbReference type="NCBI Taxonomy" id="60893"/>
    <lineage>
        <taxon>Bacteria</taxon>
        <taxon>Pseudomonadati</taxon>
        <taxon>Thermodesulfobacteriota</taxon>
        <taxon>Desulfobaccia</taxon>
        <taxon>Desulfobaccales</taxon>
        <taxon>Desulfobaccaceae</taxon>
        <taxon>Desulfobacca</taxon>
    </lineage>
</organism>
<comment type="similarity">
    <text evidence="2">Belongs to the Mg-chelatase subunits D/I family.</text>
</comment>
<comment type="function">
    <text evidence="6">Involved in bacteriochlorophyll biosynthesis; introduces a magnesium ion into protoporphyrin IX to yield Mg-protoporphyrin IX.</text>
</comment>
<feature type="domain" description="AAA+ ATPase" evidence="7">
    <location>
        <begin position="41"/>
        <end position="223"/>
    </location>
</feature>
<evidence type="ECO:0000256" key="1">
    <source>
        <dbReference type="ARBA" id="ARBA00004800"/>
    </source>
</evidence>
<evidence type="ECO:0000313" key="8">
    <source>
        <dbReference type="EMBL" id="HGZ12272.1"/>
    </source>
</evidence>
<keyword evidence="3" id="KW-0547">Nucleotide-binding</keyword>
<dbReference type="InterPro" id="IPR027417">
    <property type="entry name" value="P-loop_NTPase"/>
</dbReference>